<reference evidence="5" key="1">
    <citation type="submission" date="2017-02" db="EMBL/GenBank/DDBJ databases">
        <authorList>
            <person name="Varghese N."/>
            <person name="Submissions S."/>
        </authorList>
    </citation>
    <scope>NUCLEOTIDE SEQUENCE [LARGE SCALE GENOMIC DNA]</scope>
    <source>
        <strain evidence="5">UM2</strain>
    </source>
</reference>
<dbReference type="GO" id="GO:0000166">
    <property type="term" value="F:nucleotide binding"/>
    <property type="evidence" value="ECO:0007669"/>
    <property type="project" value="InterPro"/>
</dbReference>
<dbReference type="OrthoDB" id="9792935at2"/>
<dbReference type="SUPFAM" id="SSF55347">
    <property type="entry name" value="Glyceraldehyde-3-phosphate dehydrogenase-like, C-terminal domain"/>
    <property type="match status" value="1"/>
</dbReference>
<dbReference type="Gene3D" id="3.40.50.720">
    <property type="entry name" value="NAD(P)-binding Rossmann-like Domain"/>
    <property type="match status" value="1"/>
</dbReference>
<protein>
    <submittedName>
        <fullName evidence="4">Predicted dehydrogenase</fullName>
    </submittedName>
</protein>
<keyword evidence="5" id="KW-1185">Reference proteome</keyword>
<dbReference type="Proteomes" id="UP000189818">
    <property type="component" value="Unassembled WGS sequence"/>
</dbReference>
<keyword evidence="2" id="KW-0560">Oxidoreductase</keyword>
<evidence type="ECO:0000259" key="3">
    <source>
        <dbReference type="Pfam" id="PF01408"/>
    </source>
</evidence>
<dbReference type="STRING" id="439228.SAMN06295920_107281"/>
<gene>
    <name evidence="4" type="ORF">SAMN06295920_107281</name>
</gene>
<feature type="domain" description="Gfo/Idh/MocA-like oxidoreductase N-terminal" evidence="3">
    <location>
        <begin position="5"/>
        <end position="101"/>
    </location>
</feature>
<dbReference type="PANTHER" id="PTHR42840:SF3">
    <property type="entry name" value="BINDING ROSSMANN FOLD OXIDOREDUCTASE, PUTATIVE (AFU_ORTHOLOGUE AFUA_2G10240)-RELATED"/>
    <property type="match status" value="1"/>
</dbReference>
<dbReference type="InterPro" id="IPR036291">
    <property type="entry name" value="NAD(P)-bd_dom_sf"/>
</dbReference>
<evidence type="ECO:0000256" key="2">
    <source>
        <dbReference type="ARBA" id="ARBA00023002"/>
    </source>
</evidence>
<proteinExistence type="inferred from homology"/>
<evidence type="ECO:0000313" key="5">
    <source>
        <dbReference type="Proteomes" id="UP000189818"/>
    </source>
</evidence>
<dbReference type="SUPFAM" id="SSF51735">
    <property type="entry name" value="NAD(P)-binding Rossmann-fold domains"/>
    <property type="match status" value="1"/>
</dbReference>
<accession>A0A1T5EVU6</accession>
<dbReference type="InterPro" id="IPR000683">
    <property type="entry name" value="Gfo/Idh/MocA-like_OxRdtase_N"/>
</dbReference>
<dbReference type="AlphaFoldDB" id="A0A1T5EVU6"/>
<dbReference type="PANTHER" id="PTHR42840">
    <property type="entry name" value="NAD(P)-BINDING ROSSMANN-FOLD SUPERFAMILY PROTEIN-RELATED"/>
    <property type="match status" value="1"/>
</dbReference>
<dbReference type="Gene3D" id="3.30.360.10">
    <property type="entry name" value="Dihydrodipicolinate Reductase, domain 2"/>
    <property type="match status" value="1"/>
</dbReference>
<dbReference type="EMBL" id="FUYM01000007">
    <property type="protein sequence ID" value="SKB88075.1"/>
    <property type="molecule type" value="Genomic_DNA"/>
</dbReference>
<dbReference type="GO" id="GO:0016491">
    <property type="term" value="F:oxidoreductase activity"/>
    <property type="evidence" value="ECO:0007669"/>
    <property type="project" value="UniProtKB-KW"/>
</dbReference>
<dbReference type="Pfam" id="PF01408">
    <property type="entry name" value="GFO_IDH_MocA"/>
    <property type="match status" value="1"/>
</dbReference>
<sequence>MSGSVRIGIVGSGFSAHFHLASYRKIHGAAFEVAAIAGRDRGKAAALAAQYGVARVLDDADALIADPAIDVVDLCVPNHLHVPLIMKAAAHGKHIICEKPLGGFFGPNGAPGDWSAEGFPRQAMFDAVIAQLGAVGEAVRKAGVTFCYAENWVYAPPIAKLNRLMAASGSTILRIEGEESHSGSHAAYSRHWRQAGGGSLLRLCVHPIGGALHIKYEEGRRRTGRPIRPVAVTCQVARLTDIASFRAEEPKHIVTGWQDVEDYASILVDFEDGSVAQLTSTDTRLGGIRNFLSAYGSRAVATANINPNTACQAYTPDGSYFDSEYIVEKTETKAGWSFPAPDEDMITGYPAELEDFVSSIAEGRAPKSDLMMAQDVLLLVYAGYLSAAERRTVDLRPYLQAR</sequence>
<organism evidence="4 5">
    <name type="scientific">Rhizorhabdus histidinilytica</name>
    <dbReference type="NCBI Taxonomy" id="439228"/>
    <lineage>
        <taxon>Bacteria</taxon>
        <taxon>Pseudomonadati</taxon>
        <taxon>Pseudomonadota</taxon>
        <taxon>Alphaproteobacteria</taxon>
        <taxon>Sphingomonadales</taxon>
        <taxon>Sphingomonadaceae</taxon>
        <taxon>Rhizorhabdus</taxon>
    </lineage>
</organism>
<evidence type="ECO:0000256" key="1">
    <source>
        <dbReference type="ARBA" id="ARBA00010928"/>
    </source>
</evidence>
<evidence type="ECO:0000313" key="4">
    <source>
        <dbReference type="EMBL" id="SKB88075.1"/>
    </source>
</evidence>
<dbReference type="RefSeq" id="WP_079649363.1">
    <property type="nucleotide sequence ID" value="NZ_FUYM01000007.1"/>
</dbReference>
<comment type="similarity">
    <text evidence="1">Belongs to the Gfo/Idh/MocA family.</text>
</comment>
<name>A0A1T5EVU6_9SPHN</name>